<keyword evidence="2" id="KW-0732">Signal</keyword>
<protein>
    <recommendedName>
        <fullName evidence="5">Secreted protein</fullName>
    </recommendedName>
</protein>
<feature type="signal peptide" evidence="2">
    <location>
        <begin position="1"/>
        <end position="17"/>
    </location>
</feature>
<feature type="region of interest" description="Disordered" evidence="1">
    <location>
        <begin position="78"/>
        <end position="103"/>
    </location>
</feature>
<accession>A0ABP9QVA1</accession>
<sequence>MRSAVTGAALAAGTAVAVSAAAASTAPAKRELRLRESVLTRILLRCRVRAGPGRAAPEVRRPVGVGGAARSSNVARHNIFHNPAGGKGPKVAFGTGPVHSRAD</sequence>
<keyword evidence="4" id="KW-1185">Reference proteome</keyword>
<proteinExistence type="predicted"/>
<feature type="chain" id="PRO_5045357368" description="Secreted protein" evidence="2">
    <location>
        <begin position="18"/>
        <end position="103"/>
    </location>
</feature>
<organism evidence="3 4">
    <name type="scientific">Amycolatopsis dongchuanensis</name>
    <dbReference type="NCBI Taxonomy" id="1070866"/>
    <lineage>
        <taxon>Bacteria</taxon>
        <taxon>Bacillati</taxon>
        <taxon>Actinomycetota</taxon>
        <taxon>Actinomycetes</taxon>
        <taxon>Pseudonocardiales</taxon>
        <taxon>Pseudonocardiaceae</taxon>
        <taxon>Amycolatopsis</taxon>
    </lineage>
</organism>
<evidence type="ECO:0000256" key="2">
    <source>
        <dbReference type="SAM" id="SignalP"/>
    </source>
</evidence>
<reference evidence="4" key="1">
    <citation type="journal article" date="2019" name="Int. J. Syst. Evol. Microbiol.">
        <title>The Global Catalogue of Microorganisms (GCM) 10K type strain sequencing project: providing services to taxonomists for standard genome sequencing and annotation.</title>
        <authorList>
            <consortium name="The Broad Institute Genomics Platform"/>
            <consortium name="The Broad Institute Genome Sequencing Center for Infectious Disease"/>
            <person name="Wu L."/>
            <person name="Ma J."/>
        </authorList>
    </citation>
    <scope>NUCLEOTIDE SEQUENCE [LARGE SCALE GENOMIC DNA]</scope>
    <source>
        <strain evidence="4">JCM 18054</strain>
    </source>
</reference>
<comment type="caution">
    <text evidence="3">The sequence shown here is derived from an EMBL/GenBank/DDBJ whole genome shotgun (WGS) entry which is preliminary data.</text>
</comment>
<evidence type="ECO:0000256" key="1">
    <source>
        <dbReference type="SAM" id="MobiDB-lite"/>
    </source>
</evidence>
<gene>
    <name evidence="3" type="ORF">GCM10023214_43150</name>
</gene>
<evidence type="ECO:0008006" key="5">
    <source>
        <dbReference type="Google" id="ProtNLM"/>
    </source>
</evidence>
<evidence type="ECO:0000313" key="4">
    <source>
        <dbReference type="Proteomes" id="UP001500192"/>
    </source>
</evidence>
<dbReference type="Proteomes" id="UP001500192">
    <property type="component" value="Unassembled WGS sequence"/>
</dbReference>
<dbReference type="EMBL" id="BAABIB010000079">
    <property type="protein sequence ID" value="GAA5168007.1"/>
    <property type="molecule type" value="Genomic_DNA"/>
</dbReference>
<evidence type="ECO:0000313" key="3">
    <source>
        <dbReference type="EMBL" id="GAA5168007.1"/>
    </source>
</evidence>
<name>A0ABP9QVA1_9PSEU</name>